<evidence type="ECO:0000313" key="2">
    <source>
        <dbReference type="EMBL" id="KAK2196492.1"/>
    </source>
</evidence>
<reference evidence="2" key="1">
    <citation type="journal article" date="2023" name="Nat. Microbiol.">
        <title>Babesia duncani multi-omics identifies virulence factors and drug targets.</title>
        <authorList>
            <person name="Singh P."/>
            <person name="Lonardi S."/>
            <person name="Liang Q."/>
            <person name="Vydyam P."/>
            <person name="Khabirova E."/>
            <person name="Fang T."/>
            <person name="Gihaz S."/>
            <person name="Thekkiniath J."/>
            <person name="Munshi M."/>
            <person name="Abel S."/>
            <person name="Ciampossin L."/>
            <person name="Batugedara G."/>
            <person name="Gupta M."/>
            <person name="Lu X.M."/>
            <person name="Lenz T."/>
            <person name="Chakravarty S."/>
            <person name="Cornillot E."/>
            <person name="Hu Y."/>
            <person name="Ma W."/>
            <person name="Gonzalez L.M."/>
            <person name="Sanchez S."/>
            <person name="Estrada K."/>
            <person name="Sanchez-Flores A."/>
            <person name="Montero E."/>
            <person name="Harb O.S."/>
            <person name="Le Roch K.G."/>
            <person name="Mamoun C.B."/>
        </authorList>
    </citation>
    <scope>NUCLEOTIDE SEQUENCE</scope>
    <source>
        <strain evidence="2">WA1</strain>
    </source>
</reference>
<dbReference type="EMBL" id="JALLKP010000002">
    <property type="protein sequence ID" value="KAK2196492.1"/>
    <property type="molecule type" value="Genomic_DNA"/>
</dbReference>
<dbReference type="Proteomes" id="UP001214638">
    <property type="component" value="Unassembled WGS sequence"/>
</dbReference>
<dbReference type="GeneID" id="94336037"/>
<dbReference type="RefSeq" id="XP_067803334.1">
    <property type="nucleotide sequence ID" value="XM_067946770.1"/>
</dbReference>
<accession>A0AAD9PKF4</accession>
<gene>
    <name evidence="2" type="ORF">BdWA1_001739</name>
</gene>
<dbReference type="InterPro" id="IPR007245">
    <property type="entry name" value="PIG-T"/>
</dbReference>
<dbReference type="PANTHER" id="PTHR12959">
    <property type="entry name" value="GPI TRANSAMIDASE COMPONENT PIG-T-RELATED"/>
    <property type="match status" value="1"/>
</dbReference>
<dbReference type="AlphaFoldDB" id="A0AAD9PKF4"/>
<organism evidence="2 3">
    <name type="scientific">Babesia duncani</name>
    <dbReference type="NCBI Taxonomy" id="323732"/>
    <lineage>
        <taxon>Eukaryota</taxon>
        <taxon>Sar</taxon>
        <taxon>Alveolata</taxon>
        <taxon>Apicomplexa</taxon>
        <taxon>Aconoidasida</taxon>
        <taxon>Piroplasmida</taxon>
        <taxon>Babesiidae</taxon>
        <taxon>Babesia</taxon>
    </lineage>
</organism>
<protein>
    <submittedName>
        <fullName evidence="2">GPI transamidase component PIG-T</fullName>
    </submittedName>
</protein>
<keyword evidence="3" id="KW-1185">Reference proteome</keyword>
<feature type="transmembrane region" description="Helical" evidence="1">
    <location>
        <begin position="496"/>
        <end position="516"/>
    </location>
</feature>
<name>A0AAD9PKF4_9APIC</name>
<dbReference type="GO" id="GO:0042765">
    <property type="term" value="C:GPI-anchor transamidase complex"/>
    <property type="evidence" value="ECO:0007669"/>
    <property type="project" value="InterPro"/>
</dbReference>
<evidence type="ECO:0000256" key="1">
    <source>
        <dbReference type="SAM" id="Phobius"/>
    </source>
</evidence>
<keyword evidence="1" id="KW-0812">Transmembrane</keyword>
<dbReference type="KEGG" id="bdw:94336037"/>
<proteinExistence type="predicted"/>
<sequence>MPPDITKLYLKSHADYFEGSIGYGEWKPSLWGNSLTPIIPHGITLSAKWLHGDYEHRVHDFETICHGLWGITGAMFTNLVKGGGYLFDLQSLLTVEDQTSANEEVKLLIASHPDQSLCVENLYKWRFLMPCACRRGLISLLNDERLFAQAHYRALSFLVSGNRKQLTFDSSVEFVISRDKLPILWGAFPDGKKPEPCPGIANSTVDFLVHPQFTPPYSQYLVDEGALRIGLDQDELLQQIFDKMQHIPVEDPDFAYEVAELESTYLNVLKRVQSSLSIRLENKNEDAAKFVRFQQPLPYWLVPQIHTLTFVLQDHEGKDIFACTADECFIRNQQRDRLKDMYRIGDDMTKAHREFDPSQVTYAHYMHPVRVQRPPMFGLYSHSGDEVVDHTQPFIIYEKEAIWNIFAFSIKLPPKSRLVARIELQKNRILYDDLHVSIHRGQGVPAALIIDMTKTSAGHVCIKGRTQGETKHASVYFAGPIFSYIVFPDTTMTFNVMAGSGVVVGLLFGICFNTLAKNWSAKIKHQKEMKH</sequence>
<evidence type="ECO:0000313" key="3">
    <source>
        <dbReference type="Proteomes" id="UP001214638"/>
    </source>
</evidence>
<keyword evidence="1" id="KW-0472">Membrane</keyword>
<comment type="caution">
    <text evidence="2">The sequence shown here is derived from an EMBL/GenBank/DDBJ whole genome shotgun (WGS) entry which is preliminary data.</text>
</comment>
<dbReference type="Pfam" id="PF04113">
    <property type="entry name" value="Gpi16"/>
    <property type="match status" value="2"/>
</dbReference>
<dbReference type="GO" id="GO:0016255">
    <property type="term" value="P:attachment of GPI anchor to protein"/>
    <property type="evidence" value="ECO:0007669"/>
    <property type="project" value="InterPro"/>
</dbReference>
<keyword evidence="1" id="KW-1133">Transmembrane helix</keyword>
<dbReference type="PANTHER" id="PTHR12959:SF11">
    <property type="entry name" value="GPI TRANSAMIDASE COMPONENT PIG-T"/>
    <property type="match status" value="1"/>
</dbReference>